<dbReference type="InterPro" id="IPR016991">
    <property type="entry name" value="UCP032178"/>
</dbReference>
<name>A0A165YFW3_9BACI</name>
<keyword evidence="5 6" id="KW-0472">Membrane</keyword>
<keyword evidence="4 6" id="KW-1133">Transmembrane helix</keyword>
<evidence type="ECO:0000256" key="5">
    <source>
        <dbReference type="ARBA" id="ARBA00023136"/>
    </source>
</evidence>
<dbReference type="OrthoDB" id="9787430at2"/>
<evidence type="ECO:0000313" key="8">
    <source>
        <dbReference type="Proteomes" id="UP000076476"/>
    </source>
</evidence>
<evidence type="ECO:0000256" key="4">
    <source>
        <dbReference type="ARBA" id="ARBA00022989"/>
    </source>
</evidence>
<dbReference type="RefSeq" id="WP_063387291.1">
    <property type="nucleotide sequence ID" value="NZ_LWBR01000013.1"/>
</dbReference>
<comment type="subcellular location">
    <subcellularLocation>
        <location evidence="1">Cell membrane</location>
    </subcellularLocation>
</comment>
<evidence type="ECO:0000256" key="6">
    <source>
        <dbReference type="SAM" id="Phobius"/>
    </source>
</evidence>
<comment type="caution">
    <text evidence="7">The sequence shown here is derived from an EMBL/GenBank/DDBJ whole genome shotgun (WGS) entry which is preliminary data.</text>
</comment>
<organism evidence="7 8">
    <name type="scientific">Aeribacillus pallidus</name>
    <dbReference type="NCBI Taxonomy" id="33936"/>
    <lineage>
        <taxon>Bacteria</taxon>
        <taxon>Bacillati</taxon>
        <taxon>Bacillota</taxon>
        <taxon>Bacilli</taxon>
        <taxon>Bacillales</taxon>
        <taxon>Bacillaceae</taxon>
        <taxon>Aeribacillus</taxon>
    </lineage>
</organism>
<comment type="similarity">
    <text evidence="2">Belongs to the UPF0754 family.</text>
</comment>
<proteinExistence type="inferred from homology"/>
<reference evidence="7 8" key="1">
    <citation type="submission" date="2016-04" db="EMBL/GenBank/DDBJ databases">
        <title>Draft genome sequence of Aeribacillus pallidus 8m3 from petroleum reservoir.</title>
        <authorList>
            <person name="Poltaraus A.B."/>
            <person name="Nazina T.N."/>
            <person name="Tourova T.P."/>
            <person name="Malakho S.M."/>
            <person name="Korshunova A.V."/>
            <person name="Sokolova D.S."/>
        </authorList>
    </citation>
    <scope>NUCLEOTIDE SEQUENCE [LARGE SCALE GENOMIC DNA]</scope>
    <source>
        <strain evidence="7 8">8m3</strain>
    </source>
</reference>
<dbReference type="PANTHER" id="PTHR35791:SF1">
    <property type="entry name" value="UPF0754 MEMBRANE PROTEIN YHEB"/>
    <property type="match status" value="1"/>
</dbReference>
<dbReference type="PIRSF" id="PIRSF032178">
    <property type="entry name" value="UCP032178"/>
    <property type="match status" value="1"/>
</dbReference>
<dbReference type="EMBL" id="LWBR01000013">
    <property type="protein sequence ID" value="KZN97034.1"/>
    <property type="molecule type" value="Genomic_DNA"/>
</dbReference>
<feature type="transmembrane region" description="Helical" evidence="6">
    <location>
        <begin position="353"/>
        <end position="374"/>
    </location>
</feature>
<feature type="transmembrane region" description="Helical" evidence="6">
    <location>
        <begin position="6"/>
        <end position="26"/>
    </location>
</feature>
<dbReference type="InterPro" id="IPR007383">
    <property type="entry name" value="DUF445"/>
</dbReference>
<dbReference type="PANTHER" id="PTHR35791">
    <property type="entry name" value="UPF0754 MEMBRANE PROTEIN YHEB"/>
    <property type="match status" value="1"/>
</dbReference>
<gene>
    <name evidence="7" type="ORF">AZI98_05575</name>
</gene>
<dbReference type="Proteomes" id="UP000076476">
    <property type="component" value="Unassembled WGS sequence"/>
</dbReference>
<dbReference type="Pfam" id="PF04286">
    <property type="entry name" value="DUF445"/>
    <property type="match status" value="1"/>
</dbReference>
<dbReference type="AlphaFoldDB" id="A0A165YFW3"/>
<keyword evidence="3 6" id="KW-0812">Transmembrane</keyword>
<sequence>MKFILTSAMMVVISAFIGGVTNYIAIKMLFRPYRPIYLFGKKLPFTPGLIPKRRNELARQLGKMVIEHLVTPEGIKKKMEEVSFQKKIQLFLLQSIDAWLAKQKTLTELLEEYGVSNSKEMIATRLERVIEKSILHFFNTDQKVSQFLPQEWKKNIELQIPSLAEWIAMKGVQYVESDEGKQALQRMIDDFLQQKGTFGGMIQMFLGNLNIADKIQLEAAKFFRHQGTIDLISSILFKEWSRLLDMPVSEFTSRMDKEKTSLSIAKLISEKIRIYETLDKPISELIQPYKQAIMEKMLPAVISSSVLYLQNSVEQIMKAFDIDEIVTAQVESFSVERLEEVVLTISKREFKMITYLGALLGGIIGFVQSIIILFI</sequence>
<dbReference type="GO" id="GO:0005886">
    <property type="term" value="C:plasma membrane"/>
    <property type="evidence" value="ECO:0007669"/>
    <property type="project" value="UniProtKB-SubCell"/>
</dbReference>
<evidence type="ECO:0000256" key="2">
    <source>
        <dbReference type="ARBA" id="ARBA00008053"/>
    </source>
</evidence>
<evidence type="ECO:0000256" key="3">
    <source>
        <dbReference type="ARBA" id="ARBA00022692"/>
    </source>
</evidence>
<keyword evidence="8" id="KW-1185">Reference proteome</keyword>
<dbReference type="STRING" id="33936.AZI98_05575"/>
<protein>
    <submittedName>
        <fullName evidence="7">Uncharacterized protein</fullName>
    </submittedName>
</protein>
<evidence type="ECO:0000256" key="1">
    <source>
        <dbReference type="ARBA" id="ARBA00004236"/>
    </source>
</evidence>
<evidence type="ECO:0000313" key="7">
    <source>
        <dbReference type="EMBL" id="KZN97034.1"/>
    </source>
</evidence>
<accession>A0A165YFW3</accession>